<dbReference type="PANTHER" id="PTHR12705:SF0">
    <property type="entry name" value="ORIGIN RECOGNITION COMPLEX SUBUNIT 5"/>
    <property type="match status" value="1"/>
</dbReference>
<dbReference type="AlphaFoldDB" id="A0A9P6AT63"/>
<evidence type="ECO:0000256" key="2">
    <source>
        <dbReference type="ARBA" id="ARBA00022705"/>
    </source>
</evidence>
<name>A0A9P6AT63_9AGAM</name>
<dbReference type="EMBL" id="MU129003">
    <property type="protein sequence ID" value="KAF9511232.1"/>
    <property type="molecule type" value="Genomic_DNA"/>
</dbReference>
<feature type="domain" description="Origin recognition complex subunit 5 C-terminal" evidence="5">
    <location>
        <begin position="355"/>
        <end position="508"/>
    </location>
</feature>
<keyword evidence="2" id="KW-0235">DNA replication</keyword>
<accession>A0A9P6AT63</accession>
<reference evidence="7" key="1">
    <citation type="journal article" date="2020" name="Nat. Commun.">
        <title>Large-scale genome sequencing of mycorrhizal fungi provides insights into the early evolution of symbiotic traits.</title>
        <authorList>
            <person name="Miyauchi S."/>
            <person name="Kiss E."/>
            <person name="Kuo A."/>
            <person name="Drula E."/>
            <person name="Kohler A."/>
            <person name="Sanchez-Garcia M."/>
            <person name="Morin E."/>
            <person name="Andreopoulos B."/>
            <person name="Barry K.W."/>
            <person name="Bonito G."/>
            <person name="Buee M."/>
            <person name="Carver A."/>
            <person name="Chen C."/>
            <person name="Cichocki N."/>
            <person name="Clum A."/>
            <person name="Culley D."/>
            <person name="Crous P.W."/>
            <person name="Fauchery L."/>
            <person name="Girlanda M."/>
            <person name="Hayes R.D."/>
            <person name="Keri Z."/>
            <person name="LaButti K."/>
            <person name="Lipzen A."/>
            <person name="Lombard V."/>
            <person name="Magnuson J."/>
            <person name="Maillard F."/>
            <person name="Murat C."/>
            <person name="Nolan M."/>
            <person name="Ohm R.A."/>
            <person name="Pangilinan J."/>
            <person name="Pereira M.F."/>
            <person name="Perotto S."/>
            <person name="Peter M."/>
            <person name="Pfister S."/>
            <person name="Riley R."/>
            <person name="Sitrit Y."/>
            <person name="Stielow J.B."/>
            <person name="Szollosi G."/>
            <person name="Zifcakova L."/>
            <person name="Stursova M."/>
            <person name="Spatafora J.W."/>
            <person name="Tedersoo L."/>
            <person name="Vaario L.M."/>
            <person name="Yamada A."/>
            <person name="Yan M."/>
            <person name="Wang P."/>
            <person name="Xu J."/>
            <person name="Bruns T."/>
            <person name="Baldrian P."/>
            <person name="Vilgalys R."/>
            <person name="Dunand C."/>
            <person name="Henrissat B."/>
            <person name="Grigoriev I.V."/>
            <person name="Hibbett D."/>
            <person name="Nagy L.G."/>
            <person name="Martin F.M."/>
        </authorList>
    </citation>
    <scope>NUCLEOTIDE SEQUENCE</scope>
    <source>
        <strain evidence="7">UP504</strain>
    </source>
</reference>
<evidence type="ECO:0000259" key="5">
    <source>
        <dbReference type="Pfam" id="PF14630"/>
    </source>
</evidence>
<evidence type="ECO:0000256" key="4">
    <source>
        <dbReference type="SAM" id="MobiDB-lite"/>
    </source>
</evidence>
<dbReference type="InterPro" id="IPR048866">
    <property type="entry name" value="ORC5_lid"/>
</dbReference>
<evidence type="ECO:0000313" key="8">
    <source>
        <dbReference type="Proteomes" id="UP000886523"/>
    </source>
</evidence>
<evidence type="ECO:0000256" key="1">
    <source>
        <dbReference type="ARBA" id="ARBA00004123"/>
    </source>
</evidence>
<sequence>MDIKLLPSLLALSPPPFIHIHDPFDQVSYHTDTLKADYHVEIDCIECISPRVLYTRIINGLASWSVSWDNACECWGGRSSGDWSASWDSFIQAFTVLARQLQTVDSQPRFTLLLRNADMLREILPNLIVPLARLSELSNSSVTIIFCSKCPWVDTRPVWGSSPDPLLVVIPPLTAAQTISHLISLFPSPPSTPRISIYNPHLKPLYEHYIQALHSACALTVSDPRQLAYIAAARWPGFVSPVLQEWHASRDARRSGKGPRVPPTNQDGGTSSEGDEEDDDVEHYPLPTTEERMRLLHHFKPSFSSASATLYPRLKHARAWARQNAPPHTFRSSMSPEKALRTEQDSSANTLLQGLTTHVKLMLVASYVASFNPIRTDARMFQRTSDGIKRRLRKGGGVRKTRRGTTTKVLVPFLQLSRSLAGPSPFPLDRFLAIYEALCIEMKGDTVSFDREVTRVQMLTTVTELVGMQLLQRTGADEKMDGSTMLKTSIDLSLSQKMAKQLKLDLSEILWDIE</sequence>
<evidence type="ECO:0000259" key="6">
    <source>
        <dbReference type="Pfam" id="PF21639"/>
    </source>
</evidence>
<dbReference type="Proteomes" id="UP000886523">
    <property type="component" value="Unassembled WGS sequence"/>
</dbReference>
<keyword evidence="3" id="KW-0539">Nucleus</keyword>
<evidence type="ECO:0008006" key="9">
    <source>
        <dbReference type="Google" id="ProtNLM"/>
    </source>
</evidence>
<dbReference type="GO" id="GO:0006270">
    <property type="term" value="P:DNA replication initiation"/>
    <property type="evidence" value="ECO:0007669"/>
    <property type="project" value="TreeGrafter"/>
</dbReference>
<feature type="domain" description="ORC5 lid" evidence="6">
    <location>
        <begin position="206"/>
        <end position="248"/>
    </location>
</feature>
<dbReference type="GO" id="GO:0003688">
    <property type="term" value="F:DNA replication origin binding"/>
    <property type="evidence" value="ECO:0007669"/>
    <property type="project" value="TreeGrafter"/>
</dbReference>
<organism evidence="7 8">
    <name type="scientific">Hydnum rufescens UP504</name>
    <dbReference type="NCBI Taxonomy" id="1448309"/>
    <lineage>
        <taxon>Eukaryota</taxon>
        <taxon>Fungi</taxon>
        <taxon>Dikarya</taxon>
        <taxon>Basidiomycota</taxon>
        <taxon>Agaricomycotina</taxon>
        <taxon>Agaricomycetes</taxon>
        <taxon>Cantharellales</taxon>
        <taxon>Hydnaceae</taxon>
        <taxon>Hydnum</taxon>
    </lineage>
</organism>
<comment type="subcellular location">
    <subcellularLocation>
        <location evidence="1">Nucleus</location>
    </subcellularLocation>
</comment>
<gene>
    <name evidence="7" type="ORF">BS47DRAFT_1299232</name>
</gene>
<comment type="caution">
    <text evidence="7">The sequence shown here is derived from an EMBL/GenBank/DDBJ whole genome shotgun (WGS) entry which is preliminary data.</text>
</comment>
<feature type="region of interest" description="Disordered" evidence="4">
    <location>
        <begin position="249"/>
        <end position="283"/>
    </location>
</feature>
<dbReference type="PANTHER" id="PTHR12705">
    <property type="entry name" value="ORIGIN RECOGNITION COMPLEX SUBUNIT 5"/>
    <property type="match status" value="1"/>
</dbReference>
<evidence type="ECO:0000313" key="7">
    <source>
        <dbReference type="EMBL" id="KAF9511232.1"/>
    </source>
</evidence>
<dbReference type="OrthoDB" id="365981at2759"/>
<dbReference type="Pfam" id="PF21639">
    <property type="entry name" value="ORC5_lid"/>
    <property type="match status" value="1"/>
</dbReference>
<dbReference type="GO" id="GO:0005664">
    <property type="term" value="C:nuclear origin of replication recognition complex"/>
    <property type="evidence" value="ECO:0007669"/>
    <property type="project" value="TreeGrafter"/>
</dbReference>
<proteinExistence type="predicted"/>
<evidence type="ECO:0000256" key="3">
    <source>
        <dbReference type="ARBA" id="ARBA00023242"/>
    </source>
</evidence>
<protein>
    <recommendedName>
        <fullName evidence="9">Origin recognition complex subunit 5</fullName>
    </recommendedName>
</protein>
<dbReference type="InterPro" id="IPR047088">
    <property type="entry name" value="ORC5_C"/>
</dbReference>
<dbReference type="Pfam" id="PF14630">
    <property type="entry name" value="ORC5_C"/>
    <property type="match status" value="1"/>
</dbReference>
<keyword evidence="8" id="KW-1185">Reference proteome</keyword>
<dbReference type="InterPro" id="IPR020796">
    <property type="entry name" value="ORC5"/>
</dbReference>